<evidence type="ECO:0000313" key="6">
    <source>
        <dbReference type="Proteomes" id="UP001385892"/>
    </source>
</evidence>
<dbReference type="PANTHER" id="PTHR30121:SF12">
    <property type="entry name" value="TYPE IV SECRETION SYSTEM PROTEIN CAGE"/>
    <property type="match status" value="1"/>
</dbReference>
<sequence length="839" mass="94099">MSAVLKVPNINAERSVASCLPYSQQIDAHTVVTYEGDLTQTIEVHGLSFETIGHKELDNLNQQWFSAINNIARSPNVALWTHVERRRVRYDVSGVAYDNDLSTEFARQYARKFDGEQHFVNQLFVSPVYRLAGNKADRASIRFSKRASEGMTEIRLRARDELSKMSAQLMASLKRYHPRLLGTYSNHGVLCSRTAGFYCRVLNNTDRHIRLDAHELSQNLQAAALNFGAETVEIEGASGSRFAAVLTLVAPYRAEQLDSKVFDGLLSSSFEFVLSQSATVMAFDKADALLKTQYNKIKSTSDNEEQLQEVAAARTQLQAGKFSMFEHELILVVYGDSIKELNHNVNAAVTLLDQKSMNTSRERGGALICTYFSTLPGNLKYGRIRAMPISSKNFSKFFPMHNFPRGNAKGSQWGAPIALMKTAAGGPYFFNFHVSRDRLLEQGIRLDYDDEPARADPDEGDTARGREDTPLLKAHRKELGNYKIIGRSGGGKTVIKLALRLLARKRGMASAKPLKIFSFDKDYGEEICIRAMGGRYFRIAGGEPTGMNPFSMNPTAENISVILSIMSWNAQFDGKYVMTHKDEEDLLRSIRQVYQLDPKHRRYARVRDALPTHRENSLYQALGRWCDEGAFAWVLDNAEDRFDLGGAHTFGFDMTNFLDIEEARTPILRYLTHKIAQNASGAPHIIDIAEAWRALKDPLMQTFIENKGKTIRKEDGVIGLDTQEPSDISRSPLGSTLLSQFPTQLLLPNGEAEQADYIDGLKLTPREFHLIKHTPENSGQFLLKKGAESVVVKMDLSGMDDMLSVLSASLDNVEVMHGVIDEFGPDPSQWLPIFLKRRV</sequence>
<dbReference type="Pfam" id="PF03135">
    <property type="entry name" value="CagE_TrbE_VirB"/>
    <property type="match status" value="1"/>
</dbReference>
<reference evidence="5 6" key="1">
    <citation type="submission" date="2024-03" db="EMBL/GenBank/DDBJ databases">
        <title>Novel species of the genus Variovorax.</title>
        <authorList>
            <person name="Liu Q."/>
            <person name="Xin Y.-H."/>
        </authorList>
    </citation>
    <scope>NUCLEOTIDE SEQUENCE [LARGE SCALE GENOMIC DNA]</scope>
    <source>
        <strain evidence="5 6">KACC 18900</strain>
    </source>
</reference>
<organism evidence="5 6">
    <name type="scientific">Variovorax rhizosphaerae</name>
    <dbReference type="NCBI Taxonomy" id="1836200"/>
    <lineage>
        <taxon>Bacteria</taxon>
        <taxon>Pseudomonadati</taxon>
        <taxon>Pseudomonadota</taxon>
        <taxon>Betaproteobacteria</taxon>
        <taxon>Burkholderiales</taxon>
        <taxon>Comamonadaceae</taxon>
        <taxon>Variovorax</taxon>
    </lineage>
</organism>
<keyword evidence="2" id="KW-0547">Nucleotide-binding</keyword>
<evidence type="ECO:0000256" key="1">
    <source>
        <dbReference type="ARBA" id="ARBA00006512"/>
    </source>
</evidence>
<gene>
    <name evidence="5" type="ORF">WKW82_36320</name>
</gene>
<dbReference type="RefSeq" id="WP_340348034.1">
    <property type="nucleotide sequence ID" value="NZ_JBBKZT010000032.1"/>
</dbReference>
<dbReference type="Proteomes" id="UP001385892">
    <property type="component" value="Unassembled WGS sequence"/>
</dbReference>
<keyword evidence="6" id="KW-1185">Reference proteome</keyword>
<dbReference type="EMBL" id="JBBKZT010000032">
    <property type="protein sequence ID" value="MEJ8852144.1"/>
    <property type="molecule type" value="Genomic_DNA"/>
</dbReference>
<evidence type="ECO:0000313" key="5">
    <source>
        <dbReference type="EMBL" id="MEJ8852144.1"/>
    </source>
</evidence>
<dbReference type="PANTHER" id="PTHR30121">
    <property type="entry name" value="UNCHARACTERIZED PROTEIN YJGR-RELATED"/>
    <property type="match status" value="1"/>
</dbReference>
<dbReference type="SUPFAM" id="SSF52540">
    <property type="entry name" value="P-loop containing nucleoside triphosphate hydrolases"/>
    <property type="match status" value="1"/>
</dbReference>
<proteinExistence type="inferred from homology"/>
<dbReference type="Gene3D" id="3.40.50.300">
    <property type="entry name" value="P-loop containing nucleotide triphosphate hydrolases"/>
    <property type="match status" value="1"/>
</dbReference>
<keyword evidence="3" id="KW-0067">ATP-binding</keyword>
<name>A0ABU8WXL0_9BURK</name>
<comment type="similarity">
    <text evidence="1">Belongs to the TrbE/VirB4 family.</text>
</comment>
<evidence type="ECO:0000256" key="2">
    <source>
        <dbReference type="ARBA" id="ARBA00022741"/>
    </source>
</evidence>
<protein>
    <submittedName>
        <fullName evidence="5">Conjugal transfer protein TrbE</fullName>
    </submittedName>
</protein>
<accession>A0ABU8WXL0</accession>
<feature type="domain" description="CagE TrbE VirB component of type IV transporter system central" evidence="4">
    <location>
        <begin position="180"/>
        <end position="381"/>
    </location>
</feature>
<dbReference type="InterPro" id="IPR018145">
    <property type="entry name" value="CagE_TrbE_VirB_cntrl_dom"/>
</dbReference>
<evidence type="ECO:0000256" key="3">
    <source>
        <dbReference type="ARBA" id="ARBA00022840"/>
    </source>
</evidence>
<comment type="caution">
    <text evidence="5">The sequence shown here is derived from an EMBL/GenBank/DDBJ whole genome shotgun (WGS) entry which is preliminary data.</text>
</comment>
<evidence type="ECO:0000259" key="4">
    <source>
        <dbReference type="Pfam" id="PF03135"/>
    </source>
</evidence>
<dbReference type="InterPro" id="IPR027417">
    <property type="entry name" value="P-loop_NTPase"/>
</dbReference>
<dbReference type="InterPro" id="IPR051162">
    <property type="entry name" value="T4SS_component"/>
</dbReference>